<dbReference type="SUPFAM" id="SSF52440">
    <property type="entry name" value="PreATP-grasp domain"/>
    <property type="match status" value="1"/>
</dbReference>
<dbReference type="OrthoDB" id="348201at2759"/>
<evidence type="ECO:0000259" key="3">
    <source>
        <dbReference type="Pfam" id="PF08620"/>
    </source>
</evidence>
<feature type="region of interest" description="Disordered" evidence="1">
    <location>
        <begin position="267"/>
        <end position="290"/>
    </location>
</feature>
<gene>
    <name evidence="5" type="ORF">NLJ89_g32</name>
</gene>
<dbReference type="InterPro" id="IPR037013">
    <property type="entry name" value="GSH-S_sub-bd_sf"/>
</dbReference>
<dbReference type="InterPro" id="IPR014709">
    <property type="entry name" value="Glutathione_synthase_C_euk"/>
</dbReference>
<feature type="region of interest" description="Disordered" evidence="1">
    <location>
        <begin position="183"/>
        <end position="242"/>
    </location>
</feature>
<feature type="domain" description="RPAP1 C-terminal" evidence="3">
    <location>
        <begin position="290"/>
        <end position="356"/>
    </location>
</feature>
<dbReference type="InterPro" id="IPR005615">
    <property type="entry name" value="Glutathione_synthase"/>
</dbReference>
<dbReference type="Pfam" id="PF03917">
    <property type="entry name" value="GSH_synth_ATP"/>
    <property type="match status" value="1"/>
</dbReference>
<dbReference type="GO" id="GO:0005524">
    <property type="term" value="F:ATP binding"/>
    <property type="evidence" value="ECO:0007669"/>
    <property type="project" value="InterPro"/>
</dbReference>
<dbReference type="EMBL" id="JANKHO010000001">
    <property type="protein sequence ID" value="KAJ3518188.1"/>
    <property type="molecule type" value="Genomic_DNA"/>
</dbReference>
<protein>
    <recommendedName>
        <fullName evidence="7">Glutathione synthase</fullName>
    </recommendedName>
</protein>
<dbReference type="Pfam" id="PF03199">
    <property type="entry name" value="GSH_synthase"/>
    <property type="match status" value="1"/>
</dbReference>
<reference evidence="5" key="1">
    <citation type="submission" date="2022-07" db="EMBL/GenBank/DDBJ databases">
        <title>Genome Sequence of Agrocybe chaxingu.</title>
        <authorList>
            <person name="Buettner E."/>
        </authorList>
    </citation>
    <scope>NUCLEOTIDE SEQUENCE</scope>
    <source>
        <strain evidence="5">MP-N11</strain>
    </source>
</reference>
<dbReference type="InterPro" id="IPR057989">
    <property type="entry name" value="TPR_RPAP1/MINIYO-like"/>
</dbReference>
<keyword evidence="6" id="KW-1185">Reference proteome</keyword>
<evidence type="ECO:0000259" key="4">
    <source>
        <dbReference type="Pfam" id="PF25766"/>
    </source>
</evidence>
<dbReference type="InterPro" id="IPR013929">
    <property type="entry name" value="RPAP1_C"/>
</dbReference>
<dbReference type="Gene3D" id="3.40.50.1760">
    <property type="entry name" value="Glutathione synthase, substrate-binding domain superfamily, eukaryotic"/>
    <property type="match status" value="1"/>
</dbReference>
<dbReference type="InterPro" id="IPR004887">
    <property type="entry name" value="GSH_synth_subst-bd"/>
</dbReference>
<evidence type="ECO:0000313" key="5">
    <source>
        <dbReference type="EMBL" id="KAJ3518188.1"/>
    </source>
</evidence>
<dbReference type="Proteomes" id="UP001148786">
    <property type="component" value="Unassembled WGS sequence"/>
</dbReference>
<dbReference type="InterPro" id="IPR016185">
    <property type="entry name" value="PreATP-grasp_dom_sf"/>
</dbReference>
<sequence>MPSNPSIVGSVIERKSASPLTPKRPASTAKIGFPTVQHRSKSAFARNREEQRKPTMSRAKDVPFVLPSSRPIPPTVTANWREQMSKENEDRVASMDNEEREEERRQILKRFGNNIEGVLSVHDWHASDSQLESRQGYRQIHRKVNPNVSYLRGKDLTRDSQMNRTDRRLRFAELEPDDVYVYESAPPSPKRRILALPPPDPSSDENVTSLGQWKGKMVAQNTKPEPESESEPQLTTEQKLDGCAEHNEPEEGTAEYIRQRFFPDAPRGDPNLAWMEAEPSDTGGESSSSSLRFDLHGDPIPPSISLKLPTHLGLHHHAEGSHAGYTLNDVILLCRSTAPSQRTTMLGVLARITRRIARAGKAKVGGMDKVLGREEELRKRILAAGLGAFSERGGVGARAIEVVWECVVGWNPEFMTIEGLELQSPSDLAIDTLPLDCFLPQVATALSQGDTLPESADQLLSILHRLGQHNNIVAARIVSTAKLLSNVLQTLLLTPLPPQDSFPLPNPLALQLFDTLASSSRSNALEIEKFADSLLRFVAFLPHSSPYPPALATSLLTSTLRLYTTLASYGLYCHLAGNAVTQLAHLEQYIVSKDCNSYPLQTAWANLIQTWTICAIDPHQTTPAHDIRWSQIVSWAWNSGIWELQNNLSTEEKGWATWAASWRAQAAWLEGSKVNAIKAGEQETSDFVNIVKLCFEGGTAFQILSVVLDTLETGLNRYKNEDLAQLDVLAGCSSILASTIRLWLACLPSDFEGVPSSPPFTLPFSRMSELAARLLVHPLWSSTSTLARLPYRQISEFLAHYLRFSRRLPGVSESLWMAQALAILLRLGPGDEHSATSTIRTASKLIGPSWAAGRNIAVSPKIWEQGGISVLEPFLINMVLPNDEVHIGPLTPTPQSIRSATTQRLPTSQGRLGLGLPLFRDWELSPLDHLLRSGDSAVFKSLPPSWNASETEITRASLFLAKVVQETLLDFSLTPFVLSQDDAIFGCMKVMMLEHGQPQNDSSEEVFRDTVVEDLMKSLLDPYAFGSYRMPAPTAEDDLETVAARYLGPSVPFFQFYTDLVALYDAISFSHPLFAKLLLTPISMRYAQDYRKHLWTDFHHVVRTIRTPAEEVLSADIREYLYPIETDSQIIAAYLSSLLKNSAHEFLWLVALHHVSSNIWPDLQGSPSEQNRAITLLKVLAEKGSNDLVRIAMDEEFLDRVMGADEGVGKVDDFIGQLWKLWKQLRDAGLTQPLHLGLFRSDYLLHYALNDSLSIKQVEFNTISVSFGSLSQKIAELHRYLLAATRYYDASPYLKLDNFPPNDTITGLASGLAQAHKAYGMDEYFLSFSQASVMFLIKGHWNMNFWKSIQSELYAKLSTNCLYLQISTVYYRSGYMPHEYPTASHYTTRFHLERSKAIKCPTIALQLAGGKKVQEVLTHPGVLEHFLANEEKYGRDTLSAEDINDVRKTFMGMWGLDVGEGLQNPDYDAMKAGHEEYGVRQAREATSSLVLKPQREGGGNNVYKEDIPPFLDTLPPQERSAWIAMELIQPPENFGNYLIRAGTDLDSRTPVKVDVVSELGIFGWALFGGPDKQVVEREVGWLVRTKGKESNEGGVATGFSVLDSLLLVD</sequence>
<evidence type="ECO:0008006" key="7">
    <source>
        <dbReference type="Google" id="ProtNLM"/>
    </source>
</evidence>
<dbReference type="SUPFAM" id="SSF56059">
    <property type="entry name" value="Glutathione synthetase ATP-binding domain-like"/>
    <property type="match status" value="1"/>
</dbReference>
<feature type="region of interest" description="Disordered" evidence="1">
    <location>
        <begin position="1"/>
        <end position="76"/>
    </location>
</feature>
<dbReference type="PANTHER" id="PTHR11130:SF0">
    <property type="entry name" value="GLUTATHIONE SYNTHETASE"/>
    <property type="match status" value="1"/>
</dbReference>
<evidence type="ECO:0000256" key="1">
    <source>
        <dbReference type="SAM" id="MobiDB-lite"/>
    </source>
</evidence>
<name>A0A9W8N2Q3_9AGAR</name>
<feature type="domain" description="Glutathione synthase substrate-binding" evidence="2">
    <location>
        <begin position="1362"/>
        <end position="1408"/>
    </location>
</feature>
<dbReference type="Gene3D" id="3.30.470.20">
    <property type="entry name" value="ATP-grasp fold, B domain"/>
    <property type="match status" value="2"/>
</dbReference>
<dbReference type="Pfam" id="PF08620">
    <property type="entry name" value="RPAP1_C"/>
    <property type="match status" value="1"/>
</dbReference>
<dbReference type="GO" id="GO:0004363">
    <property type="term" value="F:glutathione synthase activity"/>
    <property type="evidence" value="ECO:0007669"/>
    <property type="project" value="InterPro"/>
</dbReference>
<proteinExistence type="predicted"/>
<feature type="domain" description="RPAP1/MINIYO-like TPR repeats" evidence="4">
    <location>
        <begin position="1053"/>
        <end position="1157"/>
    </location>
</feature>
<dbReference type="GO" id="GO:0005829">
    <property type="term" value="C:cytosol"/>
    <property type="evidence" value="ECO:0007669"/>
    <property type="project" value="TreeGrafter"/>
</dbReference>
<evidence type="ECO:0000259" key="2">
    <source>
        <dbReference type="Pfam" id="PF03199"/>
    </source>
</evidence>
<dbReference type="PANTHER" id="PTHR11130">
    <property type="entry name" value="GLUTATHIONE SYNTHETASE"/>
    <property type="match status" value="1"/>
</dbReference>
<dbReference type="Gene3D" id="3.30.1490.50">
    <property type="match status" value="1"/>
</dbReference>
<feature type="compositionally biased region" description="Basic and acidic residues" evidence="1">
    <location>
        <begin position="46"/>
        <end position="61"/>
    </location>
</feature>
<evidence type="ECO:0000313" key="6">
    <source>
        <dbReference type="Proteomes" id="UP001148786"/>
    </source>
</evidence>
<dbReference type="Pfam" id="PF25766">
    <property type="entry name" value="TPR_RPAP1"/>
    <property type="match status" value="1"/>
</dbReference>
<accession>A0A9W8N2Q3</accession>
<dbReference type="GO" id="GO:0043295">
    <property type="term" value="F:glutathione binding"/>
    <property type="evidence" value="ECO:0007669"/>
    <property type="project" value="TreeGrafter"/>
</dbReference>
<organism evidence="5 6">
    <name type="scientific">Agrocybe chaxingu</name>
    <dbReference type="NCBI Taxonomy" id="84603"/>
    <lineage>
        <taxon>Eukaryota</taxon>
        <taxon>Fungi</taxon>
        <taxon>Dikarya</taxon>
        <taxon>Basidiomycota</taxon>
        <taxon>Agaricomycotina</taxon>
        <taxon>Agaricomycetes</taxon>
        <taxon>Agaricomycetidae</taxon>
        <taxon>Agaricales</taxon>
        <taxon>Agaricineae</taxon>
        <taxon>Strophariaceae</taxon>
        <taxon>Agrocybe</taxon>
    </lineage>
</organism>
<comment type="caution">
    <text evidence="5">The sequence shown here is derived from an EMBL/GenBank/DDBJ whole genome shotgun (WGS) entry which is preliminary data.</text>
</comment>